<dbReference type="Gene3D" id="3.30.450.20">
    <property type="entry name" value="PAS domain"/>
    <property type="match status" value="1"/>
</dbReference>
<dbReference type="SUPFAM" id="SSF55785">
    <property type="entry name" value="PYP-like sensor domain (PAS domain)"/>
    <property type="match status" value="1"/>
</dbReference>
<feature type="domain" description="EAL" evidence="2">
    <location>
        <begin position="324"/>
        <end position="577"/>
    </location>
</feature>
<dbReference type="Pfam" id="PF13426">
    <property type="entry name" value="PAS_9"/>
    <property type="match status" value="1"/>
</dbReference>
<dbReference type="Proteomes" id="UP000243793">
    <property type="component" value="Chromosome"/>
</dbReference>
<dbReference type="CDD" id="cd01948">
    <property type="entry name" value="EAL"/>
    <property type="match status" value="1"/>
</dbReference>
<dbReference type="SUPFAM" id="SSF141868">
    <property type="entry name" value="EAL domain-like"/>
    <property type="match status" value="1"/>
</dbReference>
<sequence length="583" mass="65721">MADEPAEDNGLALLTCSEQSRHLLKLLLDNMLESVVITDHQGIIVSVNCAFSHMTGYSSQEARGQSARFMQSDHHDELFHQQMWQQISETGAWYGQVWNQRKNGEVYLQHLNIFSITNEQGEVTSMIGLGKDLSQGQSSHHIMPFFGLEDSLTGLGNRQLLSTRLDQALAQAKQDNSQVSLIVLDVGRLRSINEDLGLAWGDATLRMQADILKQAVDKKDTLVRLHGDMFAIIRHEQEQEVPLAQFANHLLERLAQPTFIKGKHLQYLQPSLGIAVYPRDAQDNAGLLQAAEYAHSLAKFNGRHRFQFVDLELHELHHRELAIQHSLQEILTSAHHDSGEMMLYYQPQVCPKTQQIFSLEALLRWHHPKLGQISPAEFIPIAEQTGQSVALDRWVITQVCLQKATWRQQFTHLPAVSINLGAKQLVQEDFAIWMQECALQAGVRPSNIKLEVTENTMIQSECAQMLETLRDLGFRISLDDFGTGYSALASLHKFSFDELKIDRSFVLEASTSARAFVLLETVAQLAHQFSLDLVVEGVETQAQLDMLASLGPLTVQGYYYYKPMPVAEITHLLAKDYQAPTHS</sequence>
<dbReference type="EMBL" id="CP021376">
    <property type="protein sequence ID" value="ART81081.1"/>
    <property type="molecule type" value="Genomic_DNA"/>
</dbReference>
<dbReference type="NCBIfam" id="TIGR00229">
    <property type="entry name" value="sensory_box"/>
    <property type="match status" value="1"/>
</dbReference>
<dbReference type="AlphaFoldDB" id="A0A1Y0D0G7"/>
<evidence type="ECO:0000313" key="5">
    <source>
        <dbReference type="Proteomes" id="UP000243793"/>
    </source>
</evidence>
<evidence type="ECO:0000259" key="3">
    <source>
        <dbReference type="PROSITE" id="PS50887"/>
    </source>
</evidence>
<dbReference type="InterPro" id="IPR000014">
    <property type="entry name" value="PAS"/>
</dbReference>
<dbReference type="PROSITE" id="PS50883">
    <property type="entry name" value="EAL"/>
    <property type="match status" value="1"/>
</dbReference>
<dbReference type="Gene3D" id="3.30.70.270">
    <property type="match status" value="1"/>
</dbReference>
<feature type="domain" description="PAS" evidence="1">
    <location>
        <begin position="20"/>
        <end position="78"/>
    </location>
</feature>
<evidence type="ECO:0000259" key="2">
    <source>
        <dbReference type="PROSITE" id="PS50883"/>
    </source>
</evidence>
<dbReference type="SMART" id="SM00052">
    <property type="entry name" value="EAL"/>
    <property type="match status" value="1"/>
</dbReference>
<dbReference type="SMART" id="SM00091">
    <property type="entry name" value="PAS"/>
    <property type="match status" value="1"/>
</dbReference>
<organism evidence="4 5">
    <name type="scientific">Oceanisphaera avium</name>
    <dbReference type="NCBI Taxonomy" id="1903694"/>
    <lineage>
        <taxon>Bacteria</taxon>
        <taxon>Pseudomonadati</taxon>
        <taxon>Pseudomonadota</taxon>
        <taxon>Gammaproteobacteria</taxon>
        <taxon>Aeromonadales</taxon>
        <taxon>Aeromonadaceae</taxon>
        <taxon>Oceanisphaera</taxon>
    </lineage>
</organism>
<proteinExistence type="predicted"/>
<dbReference type="PANTHER" id="PTHR44757:SF2">
    <property type="entry name" value="BIOFILM ARCHITECTURE MAINTENANCE PROTEIN MBAA"/>
    <property type="match status" value="1"/>
</dbReference>
<gene>
    <name evidence="4" type="ORF">CBP12_03065</name>
</gene>
<dbReference type="InterPro" id="IPR043128">
    <property type="entry name" value="Rev_trsase/Diguanyl_cyclase"/>
</dbReference>
<evidence type="ECO:0000259" key="1">
    <source>
        <dbReference type="PROSITE" id="PS50112"/>
    </source>
</evidence>
<dbReference type="Gene3D" id="3.20.20.450">
    <property type="entry name" value="EAL domain"/>
    <property type="match status" value="1"/>
</dbReference>
<dbReference type="InterPro" id="IPR001633">
    <property type="entry name" value="EAL_dom"/>
</dbReference>
<dbReference type="InterPro" id="IPR029787">
    <property type="entry name" value="Nucleotide_cyclase"/>
</dbReference>
<keyword evidence="5" id="KW-1185">Reference proteome</keyword>
<dbReference type="KEGG" id="ocm:CBP12_03065"/>
<evidence type="ECO:0000313" key="4">
    <source>
        <dbReference type="EMBL" id="ART81081.1"/>
    </source>
</evidence>
<dbReference type="InterPro" id="IPR035965">
    <property type="entry name" value="PAS-like_dom_sf"/>
</dbReference>
<reference evidence="5" key="1">
    <citation type="submission" date="2017-05" db="EMBL/GenBank/DDBJ databases">
        <authorList>
            <person name="Sung H."/>
        </authorList>
    </citation>
    <scope>NUCLEOTIDE SEQUENCE [LARGE SCALE GENOMIC DNA]</scope>
    <source>
        <strain evidence="5">AMac2203</strain>
    </source>
</reference>
<accession>A0A1Y0D0G7</accession>
<name>A0A1Y0D0G7_9GAMM</name>
<feature type="domain" description="GGDEF" evidence="3">
    <location>
        <begin position="177"/>
        <end position="311"/>
    </location>
</feature>
<protein>
    <submittedName>
        <fullName evidence="4">GGDEF domain-containing protein</fullName>
    </submittedName>
</protein>
<dbReference type="Pfam" id="PF00563">
    <property type="entry name" value="EAL"/>
    <property type="match status" value="1"/>
</dbReference>
<dbReference type="CDD" id="cd01949">
    <property type="entry name" value="GGDEF"/>
    <property type="match status" value="1"/>
</dbReference>
<dbReference type="Pfam" id="PF00990">
    <property type="entry name" value="GGDEF"/>
    <property type="match status" value="1"/>
</dbReference>
<dbReference type="InterPro" id="IPR035919">
    <property type="entry name" value="EAL_sf"/>
</dbReference>
<dbReference type="InterPro" id="IPR000160">
    <property type="entry name" value="GGDEF_dom"/>
</dbReference>
<dbReference type="InterPro" id="IPR052155">
    <property type="entry name" value="Biofilm_reg_signaling"/>
</dbReference>
<dbReference type="PROSITE" id="PS50112">
    <property type="entry name" value="PAS"/>
    <property type="match status" value="1"/>
</dbReference>
<dbReference type="PROSITE" id="PS50887">
    <property type="entry name" value="GGDEF"/>
    <property type="match status" value="1"/>
</dbReference>
<dbReference type="NCBIfam" id="TIGR00254">
    <property type="entry name" value="GGDEF"/>
    <property type="match status" value="1"/>
</dbReference>
<dbReference type="SMART" id="SM00267">
    <property type="entry name" value="GGDEF"/>
    <property type="match status" value="1"/>
</dbReference>
<dbReference type="PANTHER" id="PTHR44757">
    <property type="entry name" value="DIGUANYLATE CYCLASE DGCP"/>
    <property type="match status" value="1"/>
</dbReference>
<dbReference type="CDD" id="cd00130">
    <property type="entry name" value="PAS"/>
    <property type="match status" value="1"/>
</dbReference>
<dbReference type="SUPFAM" id="SSF55073">
    <property type="entry name" value="Nucleotide cyclase"/>
    <property type="match status" value="1"/>
</dbReference>